<dbReference type="AlphaFoldDB" id="A0A7K1XTN8"/>
<gene>
    <name evidence="1" type="ORF">GS398_02500</name>
</gene>
<reference evidence="1 2" key="1">
    <citation type="submission" date="2019-11" db="EMBL/GenBank/DDBJ databases">
        <title>Pedobacter sp. HMF7056 Genome sequencing and assembly.</title>
        <authorList>
            <person name="Kang H."/>
            <person name="Kim H."/>
            <person name="Joh K."/>
        </authorList>
    </citation>
    <scope>NUCLEOTIDE SEQUENCE [LARGE SCALE GENOMIC DNA]</scope>
    <source>
        <strain evidence="1 2">HMF7056</strain>
    </source>
</reference>
<dbReference type="PANTHER" id="PTHR32305">
    <property type="match status" value="1"/>
</dbReference>
<dbReference type="Gene3D" id="2.180.10.10">
    <property type="entry name" value="RHS repeat-associated core"/>
    <property type="match status" value="1"/>
</dbReference>
<evidence type="ECO:0000313" key="2">
    <source>
        <dbReference type="Proteomes" id="UP000451233"/>
    </source>
</evidence>
<organism evidence="1 2">
    <name type="scientific">Hufsiella ginkgonis</name>
    <dbReference type="NCBI Taxonomy" id="2695274"/>
    <lineage>
        <taxon>Bacteria</taxon>
        <taxon>Pseudomonadati</taxon>
        <taxon>Bacteroidota</taxon>
        <taxon>Sphingobacteriia</taxon>
        <taxon>Sphingobacteriales</taxon>
        <taxon>Sphingobacteriaceae</taxon>
        <taxon>Hufsiella</taxon>
    </lineage>
</organism>
<comment type="caution">
    <text evidence="1">The sequence shown here is derived from an EMBL/GenBank/DDBJ whole genome shotgun (WGS) entry which is preliminary data.</text>
</comment>
<dbReference type="InterPro" id="IPR022385">
    <property type="entry name" value="Rhs_assc_core"/>
</dbReference>
<dbReference type="Proteomes" id="UP000451233">
    <property type="component" value="Unassembled WGS sequence"/>
</dbReference>
<evidence type="ECO:0008006" key="3">
    <source>
        <dbReference type="Google" id="ProtNLM"/>
    </source>
</evidence>
<sequence length="894" mass="98791">MLKRTFNYLPATAAIEVLSTYYVYDDLGNLSFVLPPKAEPDGGSISQTVLDNLCYQYRYDTRARLIEKQIPGKGWEYMNYNKLDQLVFSQDSVQRTQTIAGFTPGQYHMFSKYDAFGRVIITGQERSQGLDRATVQYYLDNAAACWEERVGSGGYQGYSNNAVPTLTGDFDPYVINYYDDYNIPGMPYGSVAGNYSANTKGLLTATKTAVLGTYGTFLWTVFYYDNEGRVVKTYKQHYKGGVQHVNNYDELTTTYDFTGIPLETGRKHYMNSGGVPALALTTDNYTDYDHAGRKLASFQSTGGGSDVILSRMIYNEIGQVITKKLHSENGGSTFLQDVAYSYNERGWLRSSSAPLFALELKYNTGTTPQYNGNIANQLWETPGSLGNTFTYSYDRLNRLTSGASTGIAMSEALTYDKNGNISTLSRYDGATLIDDLSYAYQNSGTSNRLGTLTDNSSGPAGARPGAYNYSYDGNGNATTDARTGHTLTYNALNLPETVNSAGGLTYIYDGTGTRIRKVSNGTATDYIDGIQYTGSTIEFVQTEEGRALNSGGNYNYYYNLSDHLGNVRLSFYKNPSTGLAESTQMDNYFPFGMRKVAAGGTNKYLYNGKELQEELDGQYDYGARFYDPVVGRWNSPDMLAEMAYSLTPYRYCFNNPVNYIDPFGLWETTAGGYKTDKKEDIERLMSMLDAEKYVLKKDANISQISNFIAGEMEGGLGKLSDGSKLLSTVSATSYKGVGGFTRINVEQKAMDNLWHEVQRGLTPDALDPRTIGQNILGLTYAGPWNPTKYNGKDDYSYAPKYPEDIPAYIHDKDFDRLGLKGAGPVFNDSRAQGPNVSLVNREIGVAFSLDASLMSRIRALVVANGIGAASIYHDIKSAADAVAKPFQDMYGNKK</sequence>
<evidence type="ECO:0000313" key="1">
    <source>
        <dbReference type="EMBL" id="MXV14157.1"/>
    </source>
</evidence>
<dbReference type="RefSeq" id="WP_160905153.1">
    <property type="nucleotide sequence ID" value="NZ_WVHS01000001.1"/>
</dbReference>
<dbReference type="InterPro" id="IPR050708">
    <property type="entry name" value="T6SS_VgrG/RHS"/>
</dbReference>
<dbReference type="EMBL" id="WVHS01000001">
    <property type="protein sequence ID" value="MXV14157.1"/>
    <property type="molecule type" value="Genomic_DNA"/>
</dbReference>
<dbReference type="NCBIfam" id="TIGR03696">
    <property type="entry name" value="Rhs_assc_core"/>
    <property type="match status" value="1"/>
</dbReference>
<accession>A0A7K1XTN8</accession>
<proteinExistence type="predicted"/>
<dbReference type="PANTHER" id="PTHR32305:SF15">
    <property type="entry name" value="PROTEIN RHSA-RELATED"/>
    <property type="match status" value="1"/>
</dbReference>
<keyword evidence="2" id="KW-1185">Reference proteome</keyword>
<name>A0A7K1XTN8_9SPHI</name>
<protein>
    <recommendedName>
        <fullName evidence="3">RHS repeat-associated core domain-containing protein</fullName>
    </recommendedName>
</protein>